<dbReference type="PROSITE" id="PS50111">
    <property type="entry name" value="CHEMOTAXIS_TRANSDUC_2"/>
    <property type="match status" value="1"/>
</dbReference>
<dbReference type="Pfam" id="PF00672">
    <property type="entry name" value="HAMP"/>
    <property type="match status" value="1"/>
</dbReference>
<dbReference type="SUPFAM" id="SSF58104">
    <property type="entry name" value="Methyl-accepting chemotaxis protein (MCP) signaling domain"/>
    <property type="match status" value="1"/>
</dbReference>
<feature type="transmembrane region" description="Helical" evidence="6">
    <location>
        <begin position="6"/>
        <end position="27"/>
    </location>
</feature>
<feature type="transmembrane region" description="Helical" evidence="6">
    <location>
        <begin position="310"/>
        <end position="331"/>
    </location>
</feature>
<sequence length="722" mass="79833">MTIKTKLIVSFILLIFFAGLIFLLASINMSGLNKRINRIADSTAQKIKHGARVNREIINIAQAEKDLILTESSEEMERLIRQIEQKQLDVESRLKFISDNSEEEGKNIINNFSAKWNAYLGNLASVQQLALANTNTKARAISNNEVLTALNKSQSYLEKITDDLRKSGDNNMAFVAFEISSLLTELYSEQKNMISQRDMERMLAVEQKTENLAQKLEMLSAKLSNNISGSNKTLLDNFNRQYDKFLDYDKEVKRLTKENSNIKAFDLANTIGKKLHDDALAEMVKLVDLNDNQLTIDKENSDTAYASANLQMIVILILSTVISILIAWWIITTITSGINNAKFVVGRVAKGDFSKDVEINSKDEIGEMMKSIQYMIIKIRGSVELAQKIADGNLTMDLKNDKNREGDLDDALEQMLEKLKEVAITIRTGADNIASASHQVSSSSQQLAEGSQEQASSTQEASSAMEQMSANIQQSKDNAQQTNAMATKAAEDIRNSRDHVNESVKAIDLIAEKISVISEIASKTDLLALNAAVEAARAGEHGKGFAVVAAEVRKLAERSQKAAIEIDEISVATVEKARKSGKMLNDVVPDIEKTAELIKEISASSIEQSTGSEQVNSSLQQLSEVIQENASASEELASSSEELNSQAEEMKAAVGFFKLSADNNGASTFDKTPFRGKTDLERKQGQYKTSSQKEAGFELEMNESKSSNGKENFDDKDFEQFQ</sequence>
<feature type="region of interest" description="Disordered" evidence="5">
    <location>
        <begin position="435"/>
        <end position="494"/>
    </location>
</feature>
<keyword evidence="6" id="KW-0812">Transmembrane</keyword>
<evidence type="ECO:0000259" key="8">
    <source>
        <dbReference type="PROSITE" id="PS50885"/>
    </source>
</evidence>
<dbReference type="PROSITE" id="PS50885">
    <property type="entry name" value="HAMP"/>
    <property type="match status" value="1"/>
</dbReference>
<feature type="compositionally biased region" description="Low complexity" evidence="5">
    <location>
        <begin position="435"/>
        <end position="467"/>
    </location>
</feature>
<dbReference type="PANTHER" id="PTHR43531">
    <property type="entry name" value="PROTEIN ICFG"/>
    <property type="match status" value="1"/>
</dbReference>
<evidence type="ECO:0000256" key="6">
    <source>
        <dbReference type="SAM" id="Phobius"/>
    </source>
</evidence>
<keyword evidence="6" id="KW-1133">Transmembrane helix</keyword>
<feature type="compositionally biased region" description="Basic and acidic residues" evidence="5">
    <location>
        <begin position="711"/>
        <end position="722"/>
    </location>
</feature>
<evidence type="ECO:0000256" key="3">
    <source>
        <dbReference type="PROSITE-ProRule" id="PRU00284"/>
    </source>
</evidence>
<dbReference type="Pfam" id="PF12729">
    <property type="entry name" value="4HB_MCP_1"/>
    <property type="match status" value="1"/>
</dbReference>
<keyword evidence="4" id="KW-0175">Coiled coil</keyword>
<evidence type="ECO:0000259" key="7">
    <source>
        <dbReference type="PROSITE" id="PS50111"/>
    </source>
</evidence>
<dbReference type="Proteomes" id="UP000611723">
    <property type="component" value="Unassembled WGS sequence"/>
</dbReference>
<evidence type="ECO:0000256" key="4">
    <source>
        <dbReference type="SAM" id="Coils"/>
    </source>
</evidence>
<dbReference type="InterPro" id="IPR004089">
    <property type="entry name" value="MCPsignal_dom"/>
</dbReference>
<dbReference type="SMART" id="SM00304">
    <property type="entry name" value="HAMP"/>
    <property type="match status" value="1"/>
</dbReference>
<proteinExistence type="inferred from homology"/>
<dbReference type="Pfam" id="PF00015">
    <property type="entry name" value="MCPsignal"/>
    <property type="match status" value="1"/>
</dbReference>
<comment type="caution">
    <text evidence="9">The sequence shown here is derived from an EMBL/GenBank/DDBJ whole genome shotgun (WGS) entry which is preliminary data.</text>
</comment>
<feature type="compositionally biased region" description="Polar residues" evidence="5">
    <location>
        <begin position="468"/>
        <end position="485"/>
    </location>
</feature>
<feature type="domain" description="Methyl-accepting transducer" evidence="7">
    <location>
        <begin position="429"/>
        <end position="644"/>
    </location>
</feature>
<feature type="domain" description="HAMP" evidence="8">
    <location>
        <begin position="344"/>
        <end position="384"/>
    </location>
</feature>
<dbReference type="CDD" id="cd06225">
    <property type="entry name" value="HAMP"/>
    <property type="match status" value="1"/>
</dbReference>
<keyword evidence="3" id="KW-0807">Transducer</keyword>
<feature type="region of interest" description="Disordered" evidence="5">
    <location>
        <begin position="667"/>
        <end position="722"/>
    </location>
</feature>
<reference evidence="9" key="1">
    <citation type="submission" date="2021-01" db="EMBL/GenBank/DDBJ databases">
        <title>Marivirga aurantiaca sp. nov., isolated from intertidal surface sediments.</title>
        <authorList>
            <person name="Zhang M."/>
        </authorList>
    </citation>
    <scope>NUCLEOTIDE SEQUENCE</scope>
    <source>
        <strain evidence="9">S37H4</strain>
    </source>
</reference>
<dbReference type="Gene3D" id="6.10.340.10">
    <property type="match status" value="1"/>
</dbReference>
<evidence type="ECO:0000256" key="1">
    <source>
        <dbReference type="ARBA" id="ARBA00022500"/>
    </source>
</evidence>
<dbReference type="GO" id="GO:0004888">
    <property type="term" value="F:transmembrane signaling receptor activity"/>
    <property type="evidence" value="ECO:0007669"/>
    <property type="project" value="TreeGrafter"/>
</dbReference>
<feature type="coiled-coil region" evidence="4">
    <location>
        <begin position="622"/>
        <end position="653"/>
    </location>
</feature>
<dbReference type="InterPro" id="IPR024478">
    <property type="entry name" value="HlyB_4HB_MCP"/>
</dbReference>
<evidence type="ECO:0000256" key="5">
    <source>
        <dbReference type="SAM" id="MobiDB-lite"/>
    </source>
</evidence>
<dbReference type="PANTHER" id="PTHR43531:SF11">
    <property type="entry name" value="METHYL-ACCEPTING CHEMOTAXIS PROTEIN 3"/>
    <property type="match status" value="1"/>
</dbReference>
<evidence type="ECO:0000256" key="2">
    <source>
        <dbReference type="ARBA" id="ARBA00029447"/>
    </source>
</evidence>
<keyword evidence="10" id="KW-1185">Reference proteome</keyword>
<organism evidence="9 10">
    <name type="scientific">Marivirga aurantiaca</name>
    <dbReference type="NCBI Taxonomy" id="2802615"/>
    <lineage>
        <taxon>Bacteria</taxon>
        <taxon>Pseudomonadati</taxon>
        <taxon>Bacteroidota</taxon>
        <taxon>Cytophagia</taxon>
        <taxon>Cytophagales</taxon>
        <taxon>Marivirgaceae</taxon>
        <taxon>Marivirga</taxon>
    </lineage>
</organism>
<name>A0A934WWU1_9BACT</name>
<dbReference type="RefSeq" id="WP_201430245.1">
    <property type="nucleotide sequence ID" value="NZ_JAEQBW010000002.1"/>
</dbReference>
<feature type="compositionally biased region" description="Basic and acidic residues" evidence="5">
    <location>
        <begin position="672"/>
        <end position="684"/>
    </location>
</feature>
<comment type="similarity">
    <text evidence="2">Belongs to the methyl-accepting chemotaxis (MCP) protein family.</text>
</comment>
<gene>
    <name evidence="9" type="ORF">JKA74_05845</name>
</gene>
<dbReference type="EMBL" id="JAEQBW010000002">
    <property type="protein sequence ID" value="MBK6264554.1"/>
    <property type="molecule type" value="Genomic_DNA"/>
</dbReference>
<dbReference type="Gene3D" id="1.10.287.950">
    <property type="entry name" value="Methyl-accepting chemotaxis protein"/>
    <property type="match status" value="1"/>
</dbReference>
<keyword evidence="6" id="KW-0472">Membrane</keyword>
<accession>A0A934WWU1</accession>
<evidence type="ECO:0000313" key="10">
    <source>
        <dbReference type="Proteomes" id="UP000611723"/>
    </source>
</evidence>
<dbReference type="SMART" id="SM00283">
    <property type="entry name" value="MA"/>
    <property type="match status" value="1"/>
</dbReference>
<dbReference type="GO" id="GO:0007165">
    <property type="term" value="P:signal transduction"/>
    <property type="evidence" value="ECO:0007669"/>
    <property type="project" value="UniProtKB-KW"/>
</dbReference>
<evidence type="ECO:0000313" key="9">
    <source>
        <dbReference type="EMBL" id="MBK6264554.1"/>
    </source>
</evidence>
<dbReference type="GO" id="GO:0006935">
    <property type="term" value="P:chemotaxis"/>
    <property type="evidence" value="ECO:0007669"/>
    <property type="project" value="UniProtKB-KW"/>
</dbReference>
<dbReference type="GO" id="GO:0005886">
    <property type="term" value="C:plasma membrane"/>
    <property type="evidence" value="ECO:0007669"/>
    <property type="project" value="TreeGrafter"/>
</dbReference>
<keyword evidence="1" id="KW-0145">Chemotaxis</keyword>
<dbReference type="InterPro" id="IPR051310">
    <property type="entry name" value="MCP_chemotaxis"/>
</dbReference>
<dbReference type="AlphaFoldDB" id="A0A934WWU1"/>
<protein>
    <submittedName>
        <fullName evidence="9">MCP four helix bundle domain-containing protein</fullName>
    </submittedName>
</protein>
<dbReference type="InterPro" id="IPR003660">
    <property type="entry name" value="HAMP_dom"/>
</dbReference>